<dbReference type="InterPro" id="IPR052019">
    <property type="entry name" value="F420H2_bilvrd_red/Heme_oxyg"/>
</dbReference>
<dbReference type="InterPro" id="IPR019965">
    <property type="entry name" value="PPOX_F420-dep_Rv2061_put"/>
</dbReference>
<reference evidence="3 4" key="1">
    <citation type="submission" date="2020-08" db="EMBL/GenBank/DDBJ databases">
        <title>Genomic Encyclopedia of Type Strains, Phase IV (KMG-IV): sequencing the most valuable type-strain genomes for metagenomic binning, comparative biology and taxonomic classification.</title>
        <authorList>
            <person name="Goeker M."/>
        </authorList>
    </citation>
    <scope>NUCLEOTIDE SEQUENCE [LARGE SCALE GENOMIC DNA]</scope>
    <source>
        <strain evidence="3 4">DSM 45385</strain>
    </source>
</reference>
<dbReference type="GO" id="GO:0005829">
    <property type="term" value="C:cytosol"/>
    <property type="evidence" value="ECO:0007669"/>
    <property type="project" value="TreeGrafter"/>
</dbReference>
<dbReference type="RefSeq" id="WP_184960062.1">
    <property type="nucleotide sequence ID" value="NZ_JACHIN010000002.1"/>
</dbReference>
<gene>
    <name evidence="3" type="ORF">HNR40_002060</name>
</gene>
<dbReference type="InterPro" id="IPR011576">
    <property type="entry name" value="Pyridox_Oxase_N"/>
</dbReference>
<name>A0A7W8A0M9_9ACTN</name>
<sequence>MNLGDERYVSVTTFKRDGTPVATPVWCARDGEAVVIWTVADSWKVKRVRANPRVTVAPCDLRGKVTGPAVDGKAEILPAGESERVRDLLRRKYGLIGRITLLGSRLRRGATGTLAIRITDI</sequence>
<dbReference type="GO" id="GO:0070967">
    <property type="term" value="F:coenzyme F420 binding"/>
    <property type="evidence" value="ECO:0007669"/>
    <property type="project" value="TreeGrafter"/>
</dbReference>
<dbReference type="InterPro" id="IPR012349">
    <property type="entry name" value="Split_barrel_FMN-bd"/>
</dbReference>
<protein>
    <recommendedName>
        <fullName evidence="2">Pyridoxamine 5'-phosphate oxidase N-terminal domain-containing protein</fullName>
    </recommendedName>
</protein>
<dbReference type="EMBL" id="JACHIN010000002">
    <property type="protein sequence ID" value="MBB5076596.1"/>
    <property type="molecule type" value="Genomic_DNA"/>
</dbReference>
<dbReference type="SUPFAM" id="SSF50475">
    <property type="entry name" value="FMN-binding split barrel"/>
    <property type="match status" value="1"/>
</dbReference>
<evidence type="ECO:0000313" key="3">
    <source>
        <dbReference type="EMBL" id="MBB5076596.1"/>
    </source>
</evidence>
<proteinExistence type="predicted"/>
<dbReference type="Pfam" id="PF01243">
    <property type="entry name" value="PNPOx_N"/>
    <property type="match status" value="1"/>
</dbReference>
<evidence type="ECO:0000313" key="4">
    <source>
        <dbReference type="Proteomes" id="UP000568380"/>
    </source>
</evidence>
<dbReference type="GO" id="GO:0016627">
    <property type="term" value="F:oxidoreductase activity, acting on the CH-CH group of donors"/>
    <property type="evidence" value="ECO:0007669"/>
    <property type="project" value="TreeGrafter"/>
</dbReference>
<dbReference type="PANTHER" id="PTHR35176">
    <property type="entry name" value="HEME OXYGENASE HI_0854-RELATED"/>
    <property type="match status" value="1"/>
</dbReference>
<organism evidence="3 4">
    <name type="scientific">Nonomuraea endophytica</name>
    <dbReference type="NCBI Taxonomy" id="714136"/>
    <lineage>
        <taxon>Bacteria</taxon>
        <taxon>Bacillati</taxon>
        <taxon>Actinomycetota</taxon>
        <taxon>Actinomycetes</taxon>
        <taxon>Streptosporangiales</taxon>
        <taxon>Streptosporangiaceae</taxon>
        <taxon>Nonomuraea</taxon>
    </lineage>
</organism>
<dbReference type="PANTHER" id="PTHR35176:SF11">
    <property type="entry name" value="PYRIDOXAMINE 5'-PHOSPHATE OXIDASE FAMILY PROTEIN"/>
    <property type="match status" value="1"/>
</dbReference>
<keyword evidence="1" id="KW-0560">Oxidoreductase</keyword>
<dbReference type="AlphaFoldDB" id="A0A7W8A0M9"/>
<comment type="caution">
    <text evidence="3">The sequence shown here is derived from an EMBL/GenBank/DDBJ whole genome shotgun (WGS) entry which is preliminary data.</text>
</comment>
<accession>A0A7W8A0M9</accession>
<keyword evidence="4" id="KW-1185">Reference proteome</keyword>
<dbReference type="Proteomes" id="UP000568380">
    <property type="component" value="Unassembled WGS sequence"/>
</dbReference>
<evidence type="ECO:0000259" key="2">
    <source>
        <dbReference type="Pfam" id="PF01243"/>
    </source>
</evidence>
<feature type="domain" description="Pyridoxamine 5'-phosphate oxidase N-terminal" evidence="2">
    <location>
        <begin position="5"/>
        <end position="94"/>
    </location>
</feature>
<dbReference type="Gene3D" id="2.30.110.10">
    <property type="entry name" value="Electron Transport, Fmn-binding Protein, Chain A"/>
    <property type="match status" value="1"/>
</dbReference>
<dbReference type="NCBIfam" id="TIGR03666">
    <property type="entry name" value="Rv2061_F420"/>
    <property type="match status" value="1"/>
</dbReference>
<evidence type="ECO:0000256" key="1">
    <source>
        <dbReference type="ARBA" id="ARBA00023002"/>
    </source>
</evidence>